<dbReference type="InterPro" id="IPR055225">
    <property type="entry name" value="DNAJC11-like_beta-barrel"/>
</dbReference>
<dbReference type="EMBL" id="CAUYUE010000011">
    <property type="protein sequence ID" value="CAK0784705.1"/>
    <property type="molecule type" value="Genomic_DNA"/>
</dbReference>
<dbReference type="Proteomes" id="UP001314263">
    <property type="component" value="Unassembled WGS sequence"/>
</dbReference>
<dbReference type="AlphaFoldDB" id="A0AAV1IE51"/>
<sequence>MDTEGTDSNGGSFYAILNVPGDASEDDIKKSFRQLAQAYHPDKHTDPALKAHAAAQFTKLQEAYEVLGNAARRQVYDIYGTEGLAAGLQVVPSGKNTEALKQEWEGFRAQQRLQSEIAHRGFYSFKVSAADFLDPYDARVRSKPELYEVAMNSQLSSQLSDSTIVTVGGQMAVQGNVGGGSFVCGLKRVLSEYHSLDFQGAVGLKTFASLQSTRQLSEHTSAGLGLTWQPRVGAGLQLSSTRQLSDTTSADFTWMVGPRAAQGAGLSISRRGERLTTSAGLNVGAATALSARAVWRFSDKSSVRAVVRVGTSGIEVELGGAQRVSEFSTAGLGVSVGLTGVFLKPRFTRGTHTFDFPILLTHDYTNWRMVLGAYLVPPVTILVVKRGIIRPLLRWHRLKQRTAKELEHLQLAQQVQQAAADSAKLMAPVARRKVRKEIEKGGLVVVSARYGVLEDILKQEKSGSSAEEPNTGHASTQAPGQGGQRWRRHRGVDGDEEDSAEDPIEQQAVDAAVAARSGSQEQPPPWLEVTTALQFMTDDGRLVFHAVPKSGLMGFGDSAHGEAKHLRVHFLWHGRPHVASLADQEAGTLPDKGTLATSESEASAILSAAAALEARLHPVSMRVQDNPAFAPEG</sequence>
<dbReference type="InterPro" id="IPR001623">
    <property type="entry name" value="DnaJ_domain"/>
</dbReference>
<comment type="subcellular location">
    <subcellularLocation>
        <location evidence="1">Membrane</location>
    </subcellularLocation>
</comment>
<dbReference type="InterPro" id="IPR018253">
    <property type="entry name" value="DnaJ_domain_CS"/>
</dbReference>
<dbReference type="SMART" id="SM00271">
    <property type="entry name" value="DnaJ"/>
    <property type="match status" value="1"/>
</dbReference>
<dbReference type="PRINTS" id="PR00625">
    <property type="entry name" value="JDOMAIN"/>
</dbReference>
<keyword evidence="3" id="KW-0143">Chaperone</keyword>
<evidence type="ECO:0000256" key="4">
    <source>
        <dbReference type="SAM" id="MobiDB-lite"/>
    </source>
</evidence>
<evidence type="ECO:0000256" key="1">
    <source>
        <dbReference type="ARBA" id="ARBA00004370"/>
    </source>
</evidence>
<accession>A0AAV1IE51</accession>
<dbReference type="PROSITE" id="PS00636">
    <property type="entry name" value="DNAJ_1"/>
    <property type="match status" value="1"/>
</dbReference>
<dbReference type="PANTHER" id="PTHR44157:SF1">
    <property type="entry name" value="DNAJ HOMOLOG SUBFAMILY C MEMBER 11"/>
    <property type="match status" value="1"/>
</dbReference>
<dbReference type="InterPro" id="IPR024586">
    <property type="entry name" value="DnaJ-like_C11_C"/>
</dbReference>
<keyword evidence="7" id="KW-1185">Reference proteome</keyword>
<dbReference type="SUPFAM" id="SSF46565">
    <property type="entry name" value="Chaperone J-domain"/>
    <property type="match status" value="1"/>
</dbReference>
<dbReference type="Pfam" id="PF22774">
    <property type="entry name" value="DNAJC11_beta-barrel"/>
    <property type="match status" value="1"/>
</dbReference>
<feature type="domain" description="J" evidence="5">
    <location>
        <begin position="12"/>
        <end position="80"/>
    </location>
</feature>
<evidence type="ECO:0000313" key="6">
    <source>
        <dbReference type="EMBL" id="CAK0784705.1"/>
    </source>
</evidence>
<dbReference type="CDD" id="cd06257">
    <property type="entry name" value="DnaJ"/>
    <property type="match status" value="1"/>
</dbReference>
<evidence type="ECO:0000259" key="5">
    <source>
        <dbReference type="PROSITE" id="PS50076"/>
    </source>
</evidence>
<dbReference type="PANTHER" id="PTHR44157">
    <property type="entry name" value="DNAJ HOMOLOG SUBFAMILY C MEMBER 11"/>
    <property type="match status" value="1"/>
</dbReference>
<dbReference type="GO" id="GO:0042407">
    <property type="term" value="P:cristae formation"/>
    <property type="evidence" value="ECO:0007669"/>
    <property type="project" value="TreeGrafter"/>
</dbReference>
<dbReference type="PROSITE" id="PS50076">
    <property type="entry name" value="DNAJ_2"/>
    <property type="match status" value="1"/>
</dbReference>
<dbReference type="InterPro" id="IPR052243">
    <property type="entry name" value="Mito_inner_membrane_organizer"/>
</dbReference>
<evidence type="ECO:0000313" key="7">
    <source>
        <dbReference type="Proteomes" id="UP001314263"/>
    </source>
</evidence>
<dbReference type="Pfam" id="PF00226">
    <property type="entry name" value="DnaJ"/>
    <property type="match status" value="1"/>
</dbReference>
<comment type="caution">
    <text evidence="6">The sequence shown here is derived from an EMBL/GenBank/DDBJ whole genome shotgun (WGS) entry which is preliminary data.</text>
</comment>
<dbReference type="Gene3D" id="1.10.287.110">
    <property type="entry name" value="DnaJ domain"/>
    <property type="match status" value="1"/>
</dbReference>
<feature type="compositionally biased region" description="Polar residues" evidence="4">
    <location>
        <begin position="462"/>
        <end position="479"/>
    </location>
</feature>
<reference evidence="6 7" key="1">
    <citation type="submission" date="2023-10" db="EMBL/GenBank/DDBJ databases">
        <authorList>
            <person name="Maclean D."/>
            <person name="Macfadyen A."/>
        </authorList>
    </citation>
    <scope>NUCLEOTIDE SEQUENCE [LARGE SCALE GENOMIC DNA]</scope>
</reference>
<dbReference type="GO" id="GO:0005739">
    <property type="term" value="C:mitochondrion"/>
    <property type="evidence" value="ECO:0007669"/>
    <property type="project" value="GOC"/>
</dbReference>
<organism evidence="6 7">
    <name type="scientific">Coccomyxa viridis</name>
    <dbReference type="NCBI Taxonomy" id="1274662"/>
    <lineage>
        <taxon>Eukaryota</taxon>
        <taxon>Viridiplantae</taxon>
        <taxon>Chlorophyta</taxon>
        <taxon>core chlorophytes</taxon>
        <taxon>Trebouxiophyceae</taxon>
        <taxon>Trebouxiophyceae incertae sedis</taxon>
        <taxon>Coccomyxaceae</taxon>
        <taxon>Coccomyxa</taxon>
    </lineage>
</organism>
<dbReference type="GO" id="GO:0016020">
    <property type="term" value="C:membrane"/>
    <property type="evidence" value="ECO:0007669"/>
    <property type="project" value="UniProtKB-SubCell"/>
</dbReference>
<feature type="region of interest" description="Disordered" evidence="4">
    <location>
        <begin position="461"/>
        <end position="503"/>
    </location>
</feature>
<protein>
    <recommendedName>
        <fullName evidence="5">J domain-containing protein</fullName>
    </recommendedName>
</protein>
<keyword evidence="2" id="KW-0472">Membrane</keyword>
<proteinExistence type="predicted"/>
<dbReference type="InterPro" id="IPR036869">
    <property type="entry name" value="J_dom_sf"/>
</dbReference>
<evidence type="ECO:0000256" key="2">
    <source>
        <dbReference type="ARBA" id="ARBA00023136"/>
    </source>
</evidence>
<evidence type="ECO:0000256" key="3">
    <source>
        <dbReference type="ARBA" id="ARBA00023186"/>
    </source>
</evidence>
<dbReference type="Pfam" id="PF11875">
    <property type="entry name" value="DnaJ-like_C11_C"/>
    <property type="match status" value="1"/>
</dbReference>
<name>A0AAV1IE51_9CHLO</name>
<feature type="compositionally biased region" description="Acidic residues" evidence="4">
    <location>
        <begin position="494"/>
        <end position="503"/>
    </location>
</feature>
<gene>
    <name evidence="6" type="ORF">CVIRNUC_007909</name>
</gene>